<dbReference type="Proteomes" id="UP000199470">
    <property type="component" value="Unassembled WGS sequence"/>
</dbReference>
<dbReference type="STRING" id="758825.SAMN02982985_03954"/>
<evidence type="ECO:0000313" key="3">
    <source>
        <dbReference type="Proteomes" id="UP000199470"/>
    </source>
</evidence>
<dbReference type="EMBL" id="FOTW01000019">
    <property type="protein sequence ID" value="SFM40140.1"/>
    <property type="molecule type" value="Genomic_DNA"/>
</dbReference>
<reference evidence="2 3" key="1">
    <citation type="submission" date="2016-10" db="EMBL/GenBank/DDBJ databases">
        <authorList>
            <person name="de Groot N.N."/>
        </authorList>
    </citation>
    <scope>NUCLEOTIDE SEQUENCE [LARGE SCALE GENOMIC DNA]</scope>
    <source>
        <strain evidence="2 3">ATCC 43154</strain>
    </source>
</reference>
<organism evidence="2 3">
    <name type="scientific">Rugamonas rubra</name>
    <dbReference type="NCBI Taxonomy" id="758825"/>
    <lineage>
        <taxon>Bacteria</taxon>
        <taxon>Pseudomonadati</taxon>
        <taxon>Pseudomonadota</taxon>
        <taxon>Betaproteobacteria</taxon>
        <taxon>Burkholderiales</taxon>
        <taxon>Oxalobacteraceae</taxon>
        <taxon>Telluria group</taxon>
        <taxon>Rugamonas</taxon>
    </lineage>
</organism>
<keyword evidence="1" id="KW-0732">Signal</keyword>
<gene>
    <name evidence="2" type="ORF">SAMN02982985_03954</name>
</gene>
<protein>
    <submittedName>
        <fullName evidence="2">Uncharacterized protein</fullName>
    </submittedName>
</protein>
<name>A0A1I4QKC4_9BURK</name>
<dbReference type="OrthoDB" id="5509809at2"/>
<sequence length="242" mass="26878">MKRLPLLPLLITTLCLAASARAAPAAGTTGADLDLRISYYSKVVTPEGVSREARYEETMLRRAGHVWTARVLPAGAEKHHEHAAKPTNQAAGRVAAEHKHFNHVVLPRHVALENGQARVEFVDVRAKELIAIPPAEFGNVGFDGSWDHAYYLLDSTRLKAMPLSARVSTVAGARWREREDKGLFERVLWDDKRQIPLVIESGDKAATFFNRVDLTVQAGTSGALPWQRLKGYAQKEYSDFLD</sequence>
<evidence type="ECO:0000313" key="2">
    <source>
        <dbReference type="EMBL" id="SFM40140.1"/>
    </source>
</evidence>
<keyword evidence="3" id="KW-1185">Reference proteome</keyword>
<proteinExistence type="predicted"/>
<evidence type="ECO:0000256" key="1">
    <source>
        <dbReference type="SAM" id="SignalP"/>
    </source>
</evidence>
<dbReference type="AlphaFoldDB" id="A0A1I4QKC4"/>
<accession>A0A1I4QKC4</accession>
<feature type="chain" id="PRO_5011653230" evidence="1">
    <location>
        <begin position="23"/>
        <end position="242"/>
    </location>
</feature>
<feature type="signal peptide" evidence="1">
    <location>
        <begin position="1"/>
        <end position="22"/>
    </location>
</feature>
<dbReference type="RefSeq" id="WP_093389428.1">
    <property type="nucleotide sequence ID" value="NZ_FOTW01000019.1"/>
</dbReference>